<feature type="transmembrane region" description="Helical" evidence="1">
    <location>
        <begin position="95"/>
        <end position="114"/>
    </location>
</feature>
<keyword evidence="1" id="KW-0472">Membrane</keyword>
<dbReference type="Proteomes" id="UP000031802">
    <property type="component" value="Unassembled WGS sequence"/>
</dbReference>
<evidence type="ECO:0000313" key="3">
    <source>
        <dbReference type="Proteomes" id="UP000031802"/>
    </source>
</evidence>
<keyword evidence="3" id="KW-1185">Reference proteome</keyword>
<dbReference type="STRING" id="1229276.DI53_3234"/>
<name>A0A0B8SZ93_9SPHI</name>
<sequence>MIKKILYFIIVGICLFVFLLYMFGPFGGTNAIRHYVVDGLYSVKYLKEITKGDLTEGSRSISRLAGLIFWIALILPIILLPIWKMSFRHRFTTTVVCFCILITILIVPKIIILLNS</sequence>
<comment type="caution">
    <text evidence="2">The sequence shown here is derived from an EMBL/GenBank/DDBJ whole genome shotgun (WGS) entry which is preliminary data.</text>
</comment>
<feature type="transmembrane region" description="Helical" evidence="1">
    <location>
        <begin position="64"/>
        <end position="83"/>
    </location>
</feature>
<reference evidence="3" key="1">
    <citation type="submission" date="2014-04" db="EMBL/GenBank/DDBJ databases">
        <title>Whole-Genome optical mapping and complete genome sequence of Sphingobacterium deserti sp. nov., a new spaces isolated from desert in the west of China.</title>
        <authorList>
            <person name="Teng C."/>
            <person name="Zhou Z."/>
            <person name="Li X."/>
            <person name="Chen M."/>
            <person name="Lin M."/>
            <person name="Wang L."/>
            <person name="Su S."/>
            <person name="Zhang C."/>
            <person name="Zhang W."/>
        </authorList>
    </citation>
    <scope>NUCLEOTIDE SEQUENCE [LARGE SCALE GENOMIC DNA]</scope>
    <source>
        <strain evidence="3">ACCC05744</strain>
    </source>
</reference>
<dbReference type="EMBL" id="JJMU01000061">
    <property type="protein sequence ID" value="KGE13017.1"/>
    <property type="molecule type" value="Genomic_DNA"/>
</dbReference>
<proteinExistence type="predicted"/>
<organism evidence="2 3">
    <name type="scientific">Sphingobacterium deserti</name>
    <dbReference type="NCBI Taxonomy" id="1229276"/>
    <lineage>
        <taxon>Bacteria</taxon>
        <taxon>Pseudomonadati</taxon>
        <taxon>Bacteroidota</taxon>
        <taxon>Sphingobacteriia</taxon>
        <taxon>Sphingobacteriales</taxon>
        <taxon>Sphingobacteriaceae</taxon>
        <taxon>Sphingobacterium</taxon>
    </lineage>
</organism>
<feature type="transmembrane region" description="Helical" evidence="1">
    <location>
        <begin position="5"/>
        <end position="24"/>
    </location>
</feature>
<gene>
    <name evidence="2" type="ORF">DI53_3234</name>
</gene>
<keyword evidence="1" id="KW-1133">Transmembrane helix</keyword>
<evidence type="ECO:0000313" key="2">
    <source>
        <dbReference type="EMBL" id="KGE13017.1"/>
    </source>
</evidence>
<reference evidence="2 3" key="2">
    <citation type="journal article" date="2015" name="PLoS ONE">
        <title>Whole-Genome Optical Mapping and Finished Genome Sequence of Sphingobacterium deserti sp. nov., a New Species Isolated from the Western Desert of China.</title>
        <authorList>
            <person name="Teng C."/>
            <person name="Zhou Z."/>
            <person name="Molnar I."/>
            <person name="Li X."/>
            <person name="Tang R."/>
            <person name="Chen M."/>
            <person name="Wang L."/>
            <person name="Su S."/>
            <person name="Zhang W."/>
            <person name="Lin M."/>
        </authorList>
    </citation>
    <scope>NUCLEOTIDE SEQUENCE [LARGE SCALE GENOMIC DNA]</scope>
    <source>
        <strain evidence="3">ACCC05744</strain>
    </source>
</reference>
<dbReference type="AlphaFoldDB" id="A0A0B8SZ93"/>
<accession>A0A0B8SZ93</accession>
<protein>
    <submittedName>
        <fullName evidence="2">Uncharacterized protein</fullName>
    </submittedName>
</protein>
<evidence type="ECO:0000256" key="1">
    <source>
        <dbReference type="SAM" id="Phobius"/>
    </source>
</evidence>
<keyword evidence="1" id="KW-0812">Transmembrane</keyword>